<dbReference type="Proteomes" id="UP000182190">
    <property type="component" value="Unassembled WGS sequence"/>
</dbReference>
<proteinExistence type="predicted"/>
<evidence type="ECO:0000313" key="2">
    <source>
        <dbReference type="Proteomes" id="UP000182190"/>
    </source>
</evidence>
<dbReference type="AlphaFoldDB" id="A0A7Z9BV03"/>
<accession>A0A7Z9BV03</accession>
<organism evidence="1 2">
    <name type="scientific">Planktothrix paucivesiculata PCC 9631</name>
    <dbReference type="NCBI Taxonomy" id="671071"/>
    <lineage>
        <taxon>Bacteria</taxon>
        <taxon>Bacillati</taxon>
        <taxon>Cyanobacteriota</taxon>
        <taxon>Cyanophyceae</taxon>
        <taxon>Oscillatoriophycideae</taxon>
        <taxon>Oscillatoriales</taxon>
        <taxon>Microcoleaceae</taxon>
        <taxon>Planktothrix</taxon>
    </lineage>
</organism>
<sequence>MVICRYVFLIYSFKNTGTKRIAGGSKPSLDSETLSLVEVPTWFYPGQKLRQHGVAVDLIDNDHKRL</sequence>
<protein>
    <submittedName>
        <fullName evidence="1">Uncharacterized protein</fullName>
    </submittedName>
</protein>
<comment type="caution">
    <text evidence="1">The sequence shown here is derived from an EMBL/GenBank/DDBJ whole genome shotgun (WGS) entry which is preliminary data.</text>
</comment>
<reference evidence="1" key="1">
    <citation type="submission" date="2019-10" db="EMBL/GenBank/DDBJ databases">
        <authorList>
            <consortium name="Genoscope - CEA"/>
            <person name="William W."/>
        </authorList>
    </citation>
    <scope>NUCLEOTIDE SEQUENCE [LARGE SCALE GENOMIC DNA]</scope>
    <source>
        <strain evidence="1">BBR_PRJEB10994</strain>
    </source>
</reference>
<evidence type="ECO:0000313" key="1">
    <source>
        <dbReference type="EMBL" id="VXD21887.1"/>
    </source>
</evidence>
<dbReference type="EMBL" id="CZCS02000202">
    <property type="protein sequence ID" value="VXD21887.1"/>
    <property type="molecule type" value="Genomic_DNA"/>
</dbReference>
<name>A0A7Z9BV03_9CYAN</name>
<gene>
    <name evidence="1" type="ORF">PL9631_600009</name>
</gene>
<keyword evidence="2" id="KW-1185">Reference proteome</keyword>